<evidence type="ECO:0000313" key="2">
    <source>
        <dbReference type="EMBL" id="TXK60826.1"/>
    </source>
</evidence>
<dbReference type="EMBL" id="VDBS01000017">
    <property type="protein sequence ID" value="TNB58520.1"/>
    <property type="molecule type" value="Genomic_DNA"/>
</dbReference>
<accession>A0AAX2UKH9</accession>
<evidence type="ECO:0000313" key="3">
    <source>
        <dbReference type="Proteomes" id="UP000306813"/>
    </source>
</evidence>
<protein>
    <recommendedName>
        <fullName evidence="5">Periplasmic protein</fullName>
    </recommendedName>
</protein>
<reference evidence="2 4" key="2">
    <citation type="submission" date="2019-08" db="EMBL/GenBank/DDBJ databases">
        <title>Rapid identification of Enteric Bacteria from Whole Genome Sequences (WGS) using Average Nucleotide Identity (ANI).</title>
        <authorList>
            <person name="Lane C."/>
        </authorList>
    </citation>
    <scope>NUCLEOTIDE SEQUENCE [LARGE SCALE GENOMIC DNA]</scope>
    <source>
        <strain evidence="2 4">D4984</strain>
    </source>
</reference>
<keyword evidence="4" id="KW-1185">Reference proteome</keyword>
<comment type="caution">
    <text evidence="1">The sequence shown here is derived from an EMBL/GenBank/DDBJ whole genome shotgun (WGS) entry which is preliminary data.</text>
</comment>
<reference evidence="1 3" key="1">
    <citation type="submission" date="2019-05" db="EMBL/GenBank/DDBJ databases">
        <title>Draft genomes of eight strains of Campylobacter helveticus isolated from cats and a dog in New Zealand.</title>
        <authorList>
            <person name="Bojanic K."/>
            <person name="Midwinter A.C."/>
            <person name="Biggs P.J."/>
            <person name="Acke E."/>
            <person name="Cornelius A.J."/>
            <person name="Marshall J.C."/>
        </authorList>
    </citation>
    <scope>NUCLEOTIDE SEQUENCE [LARGE SCALE GENOMIC DNA]</scope>
    <source>
        <strain evidence="1 3">ACP123b</strain>
    </source>
</reference>
<dbReference type="RefSeq" id="WP_082200144.1">
    <property type="nucleotide sequence ID" value="NZ_CAUWMG010000004.1"/>
</dbReference>
<dbReference type="GeneID" id="52037109"/>
<sequence>MKKYLLIFAFFLFLIGFYAYFKFDFNGDKNFSNSTEPLICDLNIQDCTFEFKDKKIRVSLNPKPLQAMDVLDLKIENLDFYKNLSLKIYGLNMFMGEIKPKLIYENSYYKAKLVLSTCVLDTMRYRAQFFKDNKPLGFHFDFELKR</sequence>
<dbReference type="Proteomes" id="UP000306813">
    <property type="component" value="Unassembled WGS sequence"/>
</dbReference>
<evidence type="ECO:0008006" key="5">
    <source>
        <dbReference type="Google" id="ProtNLM"/>
    </source>
</evidence>
<dbReference type="Proteomes" id="UP000321317">
    <property type="component" value="Unassembled WGS sequence"/>
</dbReference>
<dbReference type="AlphaFoldDB" id="A0AAX2UKH9"/>
<gene>
    <name evidence="1" type="ORF">FDW42_01900</name>
    <name evidence="2" type="ORF">FVD16_00110</name>
</gene>
<proteinExistence type="predicted"/>
<dbReference type="EMBL" id="VRMA01000002">
    <property type="protein sequence ID" value="TXK60826.1"/>
    <property type="molecule type" value="Genomic_DNA"/>
</dbReference>
<organism evidence="1 3">
    <name type="scientific">Campylobacter helveticus</name>
    <dbReference type="NCBI Taxonomy" id="28898"/>
    <lineage>
        <taxon>Bacteria</taxon>
        <taxon>Pseudomonadati</taxon>
        <taxon>Campylobacterota</taxon>
        <taxon>Epsilonproteobacteria</taxon>
        <taxon>Campylobacterales</taxon>
        <taxon>Campylobacteraceae</taxon>
        <taxon>Campylobacter</taxon>
    </lineage>
</organism>
<dbReference type="KEGG" id="chv:CHELV3228_1206"/>
<name>A0AAX2UKH9_9BACT</name>
<evidence type="ECO:0000313" key="1">
    <source>
        <dbReference type="EMBL" id="TNB58520.1"/>
    </source>
</evidence>
<evidence type="ECO:0000313" key="4">
    <source>
        <dbReference type="Proteomes" id="UP000321317"/>
    </source>
</evidence>